<accession>T1BXR9</accession>
<feature type="non-terminal residue" evidence="1">
    <location>
        <position position="1"/>
    </location>
</feature>
<dbReference type="AlphaFoldDB" id="T1BXR9"/>
<protein>
    <submittedName>
        <fullName evidence="1">Uncharacterized protein</fullName>
    </submittedName>
</protein>
<evidence type="ECO:0000313" key="1">
    <source>
        <dbReference type="EMBL" id="EQD74667.1"/>
    </source>
</evidence>
<sequence length="75" mass="9081">FLKSVLGSKRLEHLESIWNNYSLFIHPYPFTWQIFPNTSILEYQVFQVEIQKFESVTRAEIDSILEYIKLRRKSD</sequence>
<comment type="caution">
    <text evidence="1">The sequence shown here is derived from an EMBL/GenBank/DDBJ whole genome shotgun (WGS) entry which is preliminary data.</text>
</comment>
<reference evidence="1" key="1">
    <citation type="submission" date="2013-08" db="EMBL/GenBank/DDBJ databases">
        <authorList>
            <person name="Mendez C."/>
            <person name="Richter M."/>
            <person name="Ferrer M."/>
            <person name="Sanchez J."/>
        </authorList>
    </citation>
    <scope>NUCLEOTIDE SEQUENCE</scope>
</reference>
<gene>
    <name evidence="1" type="ORF">B1B_02536</name>
</gene>
<organism evidence="1">
    <name type="scientific">mine drainage metagenome</name>
    <dbReference type="NCBI Taxonomy" id="410659"/>
    <lineage>
        <taxon>unclassified sequences</taxon>
        <taxon>metagenomes</taxon>
        <taxon>ecological metagenomes</taxon>
    </lineage>
</organism>
<dbReference type="EMBL" id="AUZY01001515">
    <property type="protein sequence ID" value="EQD74667.1"/>
    <property type="molecule type" value="Genomic_DNA"/>
</dbReference>
<reference evidence="1" key="2">
    <citation type="journal article" date="2014" name="ISME J.">
        <title>Microbial stratification in low pH oxic and suboxic macroscopic growths along an acid mine drainage.</title>
        <authorList>
            <person name="Mendez-Garcia C."/>
            <person name="Mesa V."/>
            <person name="Sprenger R.R."/>
            <person name="Richter M."/>
            <person name="Diez M.S."/>
            <person name="Solano J."/>
            <person name="Bargiela R."/>
            <person name="Golyshina O.V."/>
            <person name="Manteca A."/>
            <person name="Ramos J.L."/>
            <person name="Gallego J.R."/>
            <person name="Llorente I."/>
            <person name="Martins Dos Santos V.A."/>
            <person name="Jensen O.N."/>
            <person name="Pelaez A.I."/>
            <person name="Sanchez J."/>
            <person name="Ferrer M."/>
        </authorList>
    </citation>
    <scope>NUCLEOTIDE SEQUENCE</scope>
</reference>
<name>T1BXR9_9ZZZZ</name>
<proteinExistence type="predicted"/>